<accession>A0A8C3FMP2</accession>
<sequence length="59" mass="6884">VCTKEENDENLRHSCYFPRLWLIPTPELMSRTCASLIYCMENHCPCQMGKQVRIQGPDP</sequence>
<dbReference type="AlphaFoldDB" id="A0A8C3FMP2"/>
<organism evidence="1 2">
    <name type="scientific">Chrysemys picta bellii</name>
    <name type="common">Western painted turtle</name>
    <name type="synonym">Emys bellii</name>
    <dbReference type="NCBI Taxonomy" id="8478"/>
    <lineage>
        <taxon>Eukaryota</taxon>
        <taxon>Metazoa</taxon>
        <taxon>Chordata</taxon>
        <taxon>Craniata</taxon>
        <taxon>Vertebrata</taxon>
        <taxon>Euteleostomi</taxon>
        <taxon>Archelosauria</taxon>
        <taxon>Testudinata</taxon>
        <taxon>Testudines</taxon>
        <taxon>Cryptodira</taxon>
        <taxon>Durocryptodira</taxon>
        <taxon>Testudinoidea</taxon>
        <taxon>Emydidae</taxon>
        <taxon>Chrysemys</taxon>
    </lineage>
</organism>
<keyword evidence="2" id="KW-1185">Reference proteome</keyword>
<proteinExistence type="predicted"/>
<evidence type="ECO:0000313" key="1">
    <source>
        <dbReference type="Ensembl" id="ENSCPBP00000008117.1"/>
    </source>
</evidence>
<dbReference type="Proteomes" id="UP000694380">
    <property type="component" value="Unplaced"/>
</dbReference>
<reference evidence="1" key="2">
    <citation type="submission" date="2025-09" db="UniProtKB">
        <authorList>
            <consortium name="Ensembl"/>
        </authorList>
    </citation>
    <scope>IDENTIFICATION</scope>
</reference>
<protein>
    <submittedName>
        <fullName evidence="1">Uncharacterized protein</fullName>
    </submittedName>
</protein>
<reference evidence="1" key="1">
    <citation type="submission" date="2025-08" db="UniProtKB">
        <authorList>
            <consortium name="Ensembl"/>
        </authorList>
    </citation>
    <scope>IDENTIFICATION</scope>
</reference>
<name>A0A8C3FMP2_CHRPI</name>
<dbReference type="Ensembl" id="ENSCPBT00000009779.1">
    <property type="protein sequence ID" value="ENSCPBP00000008117.1"/>
    <property type="gene ID" value="ENSCPBG00000006374.1"/>
</dbReference>
<evidence type="ECO:0000313" key="2">
    <source>
        <dbReference type="Proteomes" id="UP000694380"/>
    </source>
</evidence>